<name>A0A501XT28_9SPHN</name>
<dbReference type="AlphaFoldDB" id="A0A501XT28"/>
<dbReference type="RefSeq" id="WP_140926896.1">
    <property type="nucleotide sequence ID" value="NZ_VFSU01000011.1"/>
</dbReference>
<dbReference type="OrthoDB" id="657710at2"/>
<dbReference type="EMBL" id="VFSU01000011">
    <property type="protein sequence ID" value="TPE63922.1"/>
    <property type="molecule type" value="Genomic_DNA"/>
</dbReference>
<evidence type="ECO:0000313" key="1">
    <source>
        <dbReference type="EMBL" id="TPE63922.1"/>
    </source>
</evidence>
<keyword evidence="2" id="KW-1185">Reference proteome</keyword>
<gene>
    <name evidence="1" type="ORF">FJQ54_03515</name>
</gene>
<comment type="caution">
    <text evidence="1">The sequence shown here is derived from an EMBL/GenBank/DDBJ whole genome shotgun (WGS) entry which is preliminary data.</text>
</comment>
<evidence type="ECO:0008006" key="3">
    <source>
        <dbReference type="Google" id="ProtNLM"/>
    </source>
</evidence>
<protein>
    <recommendedName>
        <fullName evidence="3">Outer membrane protein beta-barrel domain-containing protein</fullName>
    </recommendedName>
</protein>
<proteinExistence type="predicted"/>
<organism evidence="1 2">
    <name type="scientific">Sandaracinobacter neustonicus</name>
    <dbReference type="NCBI Taxonomy" id="1715348"/>
    <lineage>
        <taxon>Bacteria</taxon>
        <taxon>Pseudomonadati</taxon>
        <taxon>Pseudomonadota</taxon>
        <taxon>Alphaproteobacteria</taxon>
        <taxon>Sphingomonadales</taxon>
        <taxon>Sphingosinicellaceae</taxon>
        <taxon>Sandaracinobacter</taxon>
    </lineage>
</organism>
<accession>A0A501XT28</accession>
<sequence>MIVPESLPNGPDRIAKSRFLPAILMAAAIAAPAHAERPEDKAWLKAGLFRANVDTSLKVDDANLGIPGTSIDFEEDFGFRKHAWKPKIEGGVRLGKAFRIEADYFSLGRSGGVMLDEEIRIDDTVFPVNAEVDASFRTDVWRIAAGWSPLHSEKGELGLSAGVHLTKARYSFVADVNGAQLEEAQSKTIPLPNVSLFGNYNIDKTWGLNGRVDLLSMKMGGYKGTLVDAQATVSARLHHNIGAGLGYRYVDYDVRVRKSDLHADVNYRYHGPFVYAELAF</sequence>
<reference evidence="1 2" key="1">
    <citation type="submission" date="2019-06" db="EMBL/GenBank/DDBJ databases">
        <authorList>
            <person name="Lee I."/>
            <person name="Jang G.I."/>
            <person name="Hwang C.Y."/>
        </authorList>
    </citation>
    <scope>NUCLEOTIDE SEQUENCE [LARGE SCALE GENOMIC DNA]</scope>
    <source>
        <strain evidence="1 2">PAMC 28131</strain>
    </source>
</reference>
<evidence type="ECO:0000313" key="2">
    <source>
        <dbReference type="Proteomes" id="UP000319897"/>
    </source>
</evidence>
<dbReference type="Proteomes" id="UP000319897">
    <property type="component" value="Unassembled WGS sequence"/>
</dbReference>